<dbReference type="EMBL" id="MT077881">
    <property type="protein sequence ID" value="QIM12183.1"/>
    <property type="molecule type" value="Genomic_DNA"/>
</dbReference>
<organism evidence="1">
    <name type="scientific">Escherichia coli</name>
    <dbReference type="NCBI Taxonomy" id="562"/>
    <lineage>
        <taxon>Bacteria</taxon>
        <taxon>Pseudomonadati</taxon>
        <taxon>Pseudomonadota</taxon>
        <taxon>Gammaproteobacteria</taxon>
        <taxon>Enterobacterales</taxon>
        <taxon>Enterobacteriaceae</taxon>
        <taxon>Escherichia</taxon>
    </lineage>
</organism>
<sequence length="74" mass="8556">MKKRLALYWRKPPPLPSLRVQKKTWMNRREVPALRSHLLSVSVGRLTAGASLAIFNKSLPFLLVTTKLHRFFSV</sequence>
<gene>
    <name evidence="1" type="ORF">p2_00062</name>
</gene>
<dbReference type="AlphaFoldDB" id="A0A6G8F7D8"/>
<reference evidence="1" key="1">
    <citation type="submission" date="2020-02" db="EMBL/GenBank/DDBJ databases">
        <authorList>
            <person name="Hayer S.S."/>
            <person name="Lim S."/>
            <person name="Hong S."/>
            <person name="Elnekave E."/>
            <person name="Rovira A."/>
            <person name="Vannucci F."/>
            <person name="Johnson T."/>
            <person name="Perez A."/>
            <person name="Alvarez J."/>
        </authorList>
    </citation>
    <scope>NUCLEOTIDE SEQUENCE</scope>
    <source>
        <plasmid evidence="1">p2</plasmid>
    </source>
</reference>
<geneLocation type="plasmid" evidence="1">
    <name>p2</name>
</geneLocation>
<proteinExistence type="predicted"/>
<protein>
    <submittedName>
        <fullName evidence="1">Uncharacterized protein</fullName>
    </submittedName>
</protein>
<keyword evidence="1" id="KW-0614">Plasmid</keyword>
<evidence type="ECO:0000313" key="1">
    <source>
        <dbReference type="EMBL" id="QIM12183.1"/>
    </source>
</evidence>
<name>A0A6G8F7D8_ECOLX</name>
<accession>A0A6G8F7D8</accession>